<keyword evidence="4" id="KW-1185">Reference proteome</keyword>
<sequence length="103" mass="10679">MQEGRGGGASGGSKVMAWAGGPPGGRAAGALSMACSSIGGTAWRFGRPATLPAVGRRCGGMMGEGTAERRCLERAYRNRLERADRDDVAACGRAGFEVVYERL</sequence>
<protein>
    <submittedName>
        <fullName evidence="1">Uncharacterized protein</fullName>
    </submittedName>
</protein>
<evidence type="ECO:0000313" key="2">
    <source>
        <dbReference type="EMBL" id="GJN50569.1"/>
    </source>
</evidence>
<evidence type="ECO:0000313" key="1">
    <source>
        <dbReference type="EMBL" id="BCG26695.1"/>
    </source>
</evidence>
<gene>
    <name evidence="1" type="ORF">TUM18999_48860</name>
    <name evidence="2" type="ORF">TUM20286_03210</name>
</gene>
<proteinExistence type="predicted"/>
<name>A0A6J4EB87_9PSED</name>
<dbReference type="EMBL" id="BQKM01000001">
    <property type="protein sequence ID" value="GJN50569.1"/>
    <property type="molecule type" value="Genomic_DNA"/>
</dbReference>
<accession>A0A6J4EB87</accession>
<dbReference type="Proteomes" id="UP001054892">
    <property type="component" value="Unassembled WGS sequence"/>
</dbReference>
<dbReference type="Proteomes" id="UP000509383">
    <property type="component" value="Chromosome"/>
</dbReference>
<reference evidence="1 3" key="1">
    <citation type="submission" date="2020-05" db="EMBL/GenBank/DDBJ databases">
        <title>Characterization of novel class B3 metallo-beta-lactamase from novel Pseudomonas species.</title>
        <authorList>
            <person name="Yamada K."/>
            <person name="Aoki K."/>
            <person name="Ishii Y."/>
        </authorList>
    </citation>
    <scope>NUCLEOTIDE SEQUENCE [LARGE SCALE GENOMIC DNA]</scope>
    <source>
        <strain evidence="1 3">TUM18999</strain>
        <strain evidence="2 4">TUM20286</strain>
    </source>
</reference>
<dbReference type="AlphaFoldDB" id="A0A6J4EB87"/>
<evidence type="ECO:0000313" key="4">
    <source>
        <dbReference type="Proteomes" id="UP001054892"/>
    </source>
</evidence>
<dbReference type="KEGG" id="ptw:TUM18999_48860"/>
<dbReference type="EMBL" id="AP023189">
    <property type="protein sequence ID" value="BCG26695.1"/>
    <property type="molecule type" value="Genomic_DNA"/>
</dbReference>
<evidence type="ECO:0000313" key="3">
    <source>
        <dbReference type="Proteomes" id="UP000509383"/>
    </source>
</evidence>
<organism evidence="1 3">
    <name type="scientific">Pseudomonas tohonis</name>
    <dbReference type="NCBI Taxonomy" id="2725477"/>
    <lineage>
        <taxon>Bacteria</taxon>
        <taxon>Pseudomonadati</taxon>
        <taxon>Pseudomonadota</taxon>
        <taxon>Gammaproteobacteria</taxon>
        <taxon>Pseudomonadales</taxon>
        <taxon>Pseudomonadaceae</taxon>
        <taxon>Pseudomonas</taxon>
    </lineage>
</organism>